<proteinExistence type="predicted"/>
<accession>A0A6G5QJ30</accession>
<evidence type="ECO:0000313" key="1">
    <source>
        <dbReference type="EMBL" id="QCD45661.1"/>
    </source>
</evidence>
<dbReference type="Proteomes" id="UP000503264">
    <property type="component" value="Chromosome"/>
</dbReference>
<dbReference type="RefSeq" id="WP_171994297.1">
    <property type="nucleotide sequence ID" value="NZ_CP012542.1"/>
</dbReference>
<dbReference type="EMBL" id="CP012542">
    <property type="protein sequence ID" value="QCD45661.1"/>
    <property type="molecule type" value="Genomic_DNA"/>
</dbReference>
<organism evidence="1 2">
    <name type="scientific">Campylobacter mucosalis CCUG 21559</name>
    <dbReference type="NCBI Taxonomy" id="1032067"/>
    <lineage>
        <taxon>Bacteria</taxon>
        <taxon>Pseudomonadati</taxon>
        <taxon>Campylobacterota</taxon>
        <taxon>Epsilonproteobacteria</taxon>
        <taxon>Campylobacterales</taxon>
        <taxon>Campylobacteraceae</taxon>
        <taxon>Campylobacter</taxon>
    </lineage>
</organism>
<dbReference type="PROSITE" id="PS51257">
    <property type="entry name" value="PROKAR_LIPOPROTEIN"/>
    <property type="match status" value="1"/>
</dbReference>
<gene>
    <name evidence="1" type="ORF">CMUC_1920</name>
</gene>
<protein>
    <recommendedName>
        <fullName evidence="3">Lipoprotein</fullName>
    </recommendedName>
</protein>
<keyword evidence="2" id="KW-1185">Reference proteome</keyword>
<reference evidence="1 2" key="1">
    <citation type="submission" date="2016-07" db="EMBL/GenBank/DDBJ databases">
        <title>Comparative genomics of the Campylobacter concisus group.</title>
        <authorList>
            <person name="Miller W.G."/>
            <person name="Yee E."/>
            <person name="Chapman M.H."/>
            <person name="Huynh S."/>
            <person name="Bono J.L."/>
            <person name="On S.L.W."/>
            <person name="StLeger J."/>
            <person name="Foster G."/>
            <person name="Parker C.T."/>
        </authorList>
    </citation>
    <scope>NUCLEOTIDE SEQUENCE [LARGE SCALE GENOMIC DNA]</scope>
    <source>
        <strain evidence="1 2">CCUG 21559</strain>
    </source>
</reference>
<evidence type="ECO:0000313" key="2">
    <source>
        <dbReference type="Proteomes" id="UP000503264"/>
    </source>
</evidence>
<dbReference type="AlphaFoldDB" id="A0A6G5QJ30"/>
<sequence>MKNILFITFLVLSISGCYTGKCDGFFDNQILSISYTPYYTEKWYIDPNNPNSKMLYGTEGYGASAKKNKHNYIVKYFNYKDCQEVPNEKVYKIIQPENVFWYIKENDKYIKKFKIWEELEVALIQECYNDGFCKTYRTEGAKQDYFLNKKDLTLVK</sequence>
<evidence type="ECO:0008006" key="3">
    <source>
        <dbReference type="Google" id="ProtNLM"/>
    </source>
</evidence>
<name>A0A6G5QJ30_9BACT</name>